<dbReference type="EC" id="3.1.4.11" evidence="1 7"/>
<dbReference type="Gene3D" id="1.10.238.10">
    <property type="entry name" value="EF-hand"/>
    <property type="match status" value="1"/>
</dbReference>
<dbReference type="Gene3D" id="3.20.20.190">
    <property type="entry name" value="Phosphatidylinositol (PI) phosphodiesterase"/>
    <property type="match status" value="1"/>
</dbReference>
<dbReference type="InterPro" id="IPR002048">
    <property type="entry name" value="EF_hand_dom"/>
</dbReference>
<protein>
    <recommendedName>
        <fullName evidence="1 7">Phosphoinositide phospholipase C</fullName>
        <ecNumber evidence="1 7">3.1.4.11</ecNumber>
    </recommendedName>
</protein>
<evidence type="ECO:0000256" key="1">
    <source>
        <dbReference type="ARBA" id="ARBA00012368"/>
    </source>
</evidence>
<dbReference type="SUPFAM" id="SSF47473">
    <property type="entry name" value="EF-hand"/>
    <property type="match status" value="1"/>
</dbReference>
<proteinExistence type="predicted"/>
<gene>
    <name evidence="12" type="ORF">Tco025E_06128</name>
</gene>
<evidence type="ECO:0000313" key="13">
    <source>
        <dbReference type="Proteomes" id="UP000284403"/>
    </source>
</evidence>
<dbReference type="PROSITE" id="PS00018">
    <property type="entry name" value="EF_HAND_1"/>
    <property type="match status" value="1"/>
</dbReference>
<dbReference type="GO" id="GO:0048015">
    <property type="term" value="P:phosphatidylinositol-mediated signaling"/>
    <property type="evidence" value="ECO:0007669"/>
    <property type="project" value="TreeGrafter"/>
</dbReference>
<dbReference type="SMART" id="SM00239">
    <property type="entry name" value="C2"/>
    <property type="match status" value="1"/>
</dbReference>
<comment type="catalytic activity">
    <reaction evidence="7">
        <text>a 1,2-diacyl-sn-glycero-3-phospho-(1D-myo-inositol-4,5-bisphosphate) + H2O = 1D-myo-inositol 1,4,5-trisphosphate + a 1,2-diacyl-sn-glycerol + H(+)</text>
        <dbReference type="Rhea" id="RHEA:33179"/>
        <dbReference type="ChEBI" id="CHEBI:15377"/>
        <dbReference type="ChEBI" id="CHEBI:15378"/>
        <dbReference type="ChEBI" id="CHEBI:17815"/>
        <dbReference type="ChEBI" id="CHEBI:58456"/>
        <dbReference type="ChEBI" id="CHEBI:203600"/>
        <dbReference type="EC" id="3.1.4.11"/>
    </reaction>
</comment>
<dbReference type="GO" id="GO:0005509">
    <property type="term" value="F:calcium ion binding"/>
    <property type="evidence" value="ECO:0007669"/>
    <property type="project" value="InterPro"/>
</dbReference>
<dbReference type="InterPro" id="IPR011992">
    <property type="entry name" value="EF-hand-dom_pair"/>
</dbReference>
<dbReference type="PROSITE" id="PS50222">
    <property type="entry name" value="EF_HAND_2"/>
    <property type="match status" value="1"/>
</dbReference>
<dbReference type="SMART" id="SM00148">
    <property type="entry name" value="PLCXc"/>
    <property type="match status" value="1"/>
</dbReference>
<dbReference type="SMART" id="SM00149">
    <property type="entry name" value="PLCYc"/>
    <property type="match status" value="1"/>
</dbReference>
<evidence type="ECO:0000256" key="6">
    <source>
        <dbReference type="ARBA" id="ARBA00023224"/>
    </source>
</evidence>
<organism evidence="12 13">
    <name type="scientific">Trypanosoma conorhini</name>
    <dbReference type="NCBI Taxonomy" id="83891"/>
    <lineage>
        <taxon>Eukaryota</taxon>
        <taxon>Discoba</taxon>
        <taxon>Euglenozoa</taxon>
        <taxon>Kinetoplastea</taxon>
        <taxon>Metakinetoplastina</taxon>
        <taxon>Trypanosomatida</taxon>
        <taxon>Trypanosomatidae</taxon>
        <taxon>Trypanosoma</taxon>
    </lineage>
</organism>
<keyword evidence="4 7" id="KW-0442">Lipid degradation</keyword>
<keyword evidence="2 7" id="KW-0378">Hydrolase</keyword>
<dbReference type="PANTHER" id="PTHR10336">
    <property type="entry name" value="PHOSPHOINOSITIDE-SPECIFIC PHOSPHOLIPASE C FAMILY PROTEIN"/>
    <property type="match status" value="1"/>
</dbReference>
<feature type="domain" description="PI-PLC Y-box" evidence="10">
    <location>
        <begin position="456"/>
        <end position="571"/>
    </location>
</feature>
<feature type="domain" description="C2" evidence="9">
    <location>
        <begin position="566"/>
        <end position="697"/>
    </location>
</feature>
<evidence type="ECO:0000313" key="12">
    <source>
        <dbReference type="EMBL" id="RNF13577.1"/>
    </source>
</evidence>
<dbReference type="PROSITE" id="PS50004">
    <property type="entry name" value="C2"/>
    <property type="match status" value="1"/>
</dbReference>
<dbReference type="InterPro" id="IPR001192">
    <property type="entry name" value="PI-PLC_fam"/>
</dbReference>
<name>A0A422P788_9TRYP</name>
<dbReference type="Pfam" id="PF00388">
    <property type="entry name" value="PI-PLC-X"/>
    <property type="match status" value="1"/>
</dbReference>
<dbReference type="GO" id="GO:0051209">
    <property type="term" value="P:release of sequestered calcium ion into cytosol"/>
    <property type="evidence" value="ECO:0007669"/>
    <property type="project" value="TreeGrafter"/>
</dbReference>
<evidence type="ECO:0000256" key="4">
    <source>
        <dbReference type="ARBA" id="ARBA00022963"/>
    </source>
</evidence>
<dbReference type="InterPro" id="IPR001711">
    <property type="entry name" value="PLipase_C_Pinositol-sp_Y"/>
</dbReference>
<evidence type="ECO:0000256" key="8">
    <source>
        <dbReference type="SAM" id="MobiDB-lite"/>
    </source>
</evidence>
<keyword evidence="6" id="KW-0807">Transducer</keyword>
<dbReference type="Proteomes" id="UP000284403">
    <property type="component" value="Unassembled WGS sequence"/>
</dbReference>
<keyword evidence="3" id="KW-0106">Calcium</keyword>
<dbReference type="AlphaFoldDB" id="A0A422P788"/>
<evidence type="ECO:0000256" key="2">
    <source>
        <dbReference type="ARBA" id="ARBA00022801"/>
    </source>
</evidence>
<evidence type="ECO:0000259" key="9">
    <source>
        <dbReference type="PROSITE" id="PS50004"/>
    </source>
</evidence>
<dbReference type="GO" id="GO:0004435">
    <property type="term" value="F:phosphatidylinositol-4,5-bisphosphate phospholipase C activity"/>
    <property type="evidence" value="ECO:0007669"/>
    <property type="project" value="UniProtKB-EC"/>
</dbReference>
<dbReference type="PROSITE" id="PS50007">
    <property type="entry name" value="PIPLC_X_DOMAIN"/>
    <property type="match status" value="1"/>
</dbReference>
<feature type="domain" description="EF-hand" evidence="11">
    <location>
        <begin position="96"/>
        <end position="131"/>
    </location>
</feature>
<dbReference type="EMBL" id="MKKU01000399">
    <property type="protein sequence ID" value="RNF13577.1"/>
    <property type="molecule type" value="Genomic_DNA"/>
</dbReference>
<dbReference type="CDD" id="cd15898">
    <property type="entry name" value="EFh_PI-PLC"/>
    <property type="match status" value="1"/>
</dbReference>
<dbReference type="SUPFAM" id="SSF49562">
    <property type="entry name" value="C2 domain (Calcium/lipid-binding domain, CaLB)"/>
    <property type="match status" value="1"/>
</dbReference>
<keyword evidence="5 7" id="KW-0443">Lipid metabolism</keyword>
<dbReference type="InterPro" id="IPR000909">
    <property type="entry name" value="PLipase_C_PInositol-sp_X_dom"/>
</dbReference>
<sequence length="715" mass="81203">MGACTSKVTVEEKMSRYVPTAQKLVDAFFGENESTSSAEAGAFFSCLWGASRDVLLCNSEEATDFLNRSCEANPKSAVALDSYLFLSKGRHVVWDLNRAMFMTIWMKYDADNSGDISLCELGKLVKGLNFSEDLSKELTATVKAAGGNVNYAFLEKAYLSLTRLDELEYVFRSIAGPERDSITRDEFNSFLCDSQGEERDGAHVKDILNSLFAVHTGEVHLNAFLAFLGDHRFNSILDGEKTFKVYHDMNQPICNYFINSSHNTYLTGDQLTSKSSTEMYKKVLLDGCRCVELDCWDGFAGEPVVYHGHTRTSKISFRSCIHVIKENAFRVSQYPVILSLEVHTSPAQQDRMADIMCHTFGEMLFQSPWGPQEPPTFLFSPENLKRKILVKSKRAASASSDAEAGKTDSEETEENEEEEEERKRLETNHAYRQFKEGKRKEQKTKERRFSEKLSRIVSIESAGFKGTDDMSYLEERQAYQCTSLVESKAKKLALTKAEEFKLINRYCLTRTYPAGSRFDSSNYDPQTLWNCGCQIVALNWQSRETYEWRLNRGFFSDNGNCGYLLKPKSLRLKTGLRRGSQVRSFSLEIISAFCLPKPNRANKGEIVDPFIKCFIEGPDGNSSPKTTGTIRNNGFHPVWRGKGLQNEFSWDVQDWELSTLVVQIYDEDKHTRNDFLAESILPLRVLKKGIRRIPIHDINGVDIFGSFLICSVSFF</sequence>
<feature type="region of interest" description="Disordered" evidence="8">
    <location>
        <begin position="395"/>
        <end position="447"/>
    </location>
</feature>
<comment type="caution">
    <text evidence="12">The sequence shown here is derived from an EMBL/GenBank/DDBJ whole genome shotgun (WGS) entry which is preliminary data.</text>
</comment>
<feature type="compositionally biased region" description="Basic and acidic residues" evidence="8">
    <location>
        <begin position="421"/>
        <end position="447"/>
    </location>
</feature>
<dbReference type="Pfam" id="PF00387">
    <property type="entry name" value="PI-PLC-Y"/>
    <property type="match status" value="1"/>
</dbReference>
<dbReference type="Pfam" id="PF00168">
    <property type="entry name" value="C2"/>
    <property type="match status" value="1"/>
</dbReference>
<dbReference type="InterPro" id="IPR018247">
    <property type="entry name" value="EF_Hand_1_Ca_BS"/>
</dbReference>
<dbReference type="SUPFAM" id="SSF51695">
    <property type="entry name" value="PLC-like phosphodiesterases"/>
    <property type="match status" value="1"/>
</dbReference>
<evidence type="ECO:0000256" key="5">
    <source>
        <dbReference type="ARBA" id="ARBA00023098"/>
    </source>
</evidence>
<dbReference type="InterPro" id="IPR000008">
    <property type="entry name" value="C2_dom"/>
</dbReference>
<dbReference type="PROSITE" id="PS50008">
    <property type="entry name" value="PIPLC_Y_DOMAIN"/>
    <property type="match status" value="1"/>
</dbReference>
<dbReference type="InterPro" id="IPR017946">
    <property type="entry name" value="PLC-like_Pdiesterase_TIM-brl"/>
</dbReference>
<accession>A0A422P788</accession>
<dbReference type="OrthoDB" id="269822at2759"/>
<evidence type="ECO:0000256" key="7">
    <source>
        <dbReference type="RuleBase" id="RU361133"/>
    </source>
</evidence>
<dbReference type="PANTHER" id="PTHR10336:SF36">
    <property type="entry name" value="1-PHOSPHATIDYLINOSITOL 4,5-BISPHOSPHATE PHOSPHODIESTERASE BETA-4"/>
    <property type="match status" value="1"/>
</dbReference>
<dbReference type="CDD" id="cd08558">
    <property type="entry name" value="PI-PLCc_eukaryota"/>
    <property type="match status" value="1"/>
</dbReference>
<keyword evidence="13" id="KW-1185">Reference proteome</keyword>
<dbReference type="CDD" id="cd00275">
    <property type="entry name" value="C2_PLC_like"/>
    <property type="match status" value="1"/>
</dbReference>
<dbReference type="GeneID" id="40319739"/>
<dbReference type="RefSeq" id="XP_029226863.1">
    <property type="nucleotide sequence ID" value="XM_029373017.1"/>
</dbReference>
<dbReference type="InterPro" id="IPR035892">
    <property type="entry name" value="C2_domain_sf"/>
</dbReference>
<evidence type="ECO:0000256" key="3">
    <source>
        <dbReference type="ARBA" id="ARBA00022837"/>
    </source>
</evidence>
<feature type="compositionally biased region" description="Acidic residues" evidence="8">
    <location>
        <begin position="410"/>
        <end position="420"/>
    </location>
</feature>
<evidence type="ECO:0000259" key="10">
    <source>
        <dbReference type="PROSITE" id="PS50008"/>
    </source>
</evidence>
<dbReference type="GO" id="GO:0016042">
    <property type="term" value="P:lipid catabolic process"/>
    <property type="evidence" value="ECO:0007669"/>
    <property type="project" value="UniProtKB-KW"/>
</dbReference>
<dbReference type="Gene3D" id="2.60.40.150">
    <property type="entry name" value="C2 domain"/>
    <property type="match status" value="1"/>
</dbReference>
<evidence type="ECO:0000259" key="11">
    <source>
        <dbReference type="PROSITE" id="PS50222"/>
    </source>
</evidence>
<dbReference type="PRINTS" id="PR00390">
    <property type="entry name" value="PHPHLIPASEC"/>
</dbReference>
<reference evidence="12 13" key="1">
    <citation type="journal article" date="2018" name="BMC Genomics">
        <title>Genomic comparison of Trypanosoma conorhini and Trypanosoma rangeli to Trypanosoma cruzi strains of high and low virulence.</title>
        <authorList>
            <person name="Bradwell K.R."/>
            <person name="Koparde V.N."/>
            <person name="Matveyev A.V."/>
            <person name="Serrano M.G."/>
            <person name="Alves J.M."/>
            <person name="Parikh H."/>
            <person name="Huang B."/>
            <person name="Lee V."/>
            <person name="Espinosa-Alvarez O."/>
            <person name="Ortiz P.A."/>
            <person name="Costa-Martins A.G."/>
            <person name="Teixeira M.M."/>
            <person name="Buck G.A."/>
        </authorList>
    </citation>
    <scope>NUCLEOTIDE SEQUENCE [LARGE SCALE GENOMIC DNA]</scope>
    <source>
        <strain evidence="12 13">025E</strain>
    </source>
</reference>